<dbReference type="EMBL" id="JANPWB010000001">
    <property type="protein sequence ID" value="KAJ1218153.1"/>
    <property type="molecule type" value="Genomic_DNA"/>
</dbReference>
<name>A0AAV7X0F3_PLEWA</name>
<evidence type="ECO:0000313" key="2">
    <source>
        <dbReference type="Proteomes" id="UP001066276"/>
    </source>
</evidence>
<organism evidence="1 2">
    <name type="scientific">Pleurodeles waltl</name>
    <name type="common">Iberian ribbed newt</name>
    <dbReference type="NCBI Taxonomy" id="8319"/>
    <lineage>
        <taxon>Eukaryota</taxon>
        <taxon>Metazoa</taxon>
        <taxon>Chordata</taxon>
        <taxon>Craniata</taxon>
        <taxon>Vertebrata</taxon>
        <taxon>Euteleostomi</taxon>
        <taxon>Amphibia</taxon>
        <taxon>Batrachia</taxon>
        <taxon>Caudata</taxon>
        <taxon>Salamandroidea</taxon>
        <taxon>Salamandridae</taxon>
        <taxon>Pleurodelinae</taxon>
        <taxon>Pleurodeles</taxon>
    </lineage>
</organism>
<evidence type="ECO:0000313" key="1">
    <source>
        <dbReference type="EMBL" id="KAJ1218153.1"/>
    </source>
</evidence>
<reference evidence="1" key="1">
    <citation type="journal article" date="2022" name="bioRxiv">
        <title>Sequencing and chromosome-scale assembly of the giantPleurodeles waltlgenome.</title>
        <authorList>
            <person name="Brown T."/>
            <person name="Elewa A."/>
            <person name="Iarovenko S."/>
            <person name="Subramanian E."/>
            <person name="Araus A.J."/>
            <person name="Petzold A."/>
            <person name="Susuki M."/>
            <person name="Suzuki K.-i.T."/>
            <person name="Hayashi T."/>
            <person name="Toyoda A."/>
            <person name="Oliveira C."/>
            <person name="Osipova E."/>
            <person name="Leigh N.D."/>
            <person name="Simon A."/>
            <person name="Yun M.H."/>
        </authorList>
    </citation>
    <scope>NUCLEOTIDE SEQUENCE</scope>
    <source>
        <strain evidence="1">20211129_DDA</strain>
        <tissue evidence="1">Liver</tissue>
    </source>
</reference>
<dbReference type="AlphaFoldDB" id="A0AAV7X0F3"/>
<proteinExistence type="predicted"/>
<gene>
    <name evidence="1" type="ORF">NDU88_005736</name>
</gene>
<sequence length="91" mass="10183">MAAHDTTVNWLEELCLLKREKHSAQSFAKKKEFELVATLRTTAVHKTTERVAYGVDNARLLKYTTQKSHTGNANVCPKASVLTACSNKLYT</sequence>
<comment type="caution">
    <text evidence="1">The sequence shown here is derived from an EMBL/GenBank/DDBJ whole genome shotgun (WGS) entry which is preliminary data.</text>
</comment>
<keyword evidence="2" id="KW-1185">Reference proteome</keyword>
<protein>
    <submittedName>
        <fullName evidence="1">Uncharacterized protein</fullName>
    </submittedName>
</protein>
<accession>A0AAV7X0F3</accession>
<dbReference type="Proteomes" id="UP001066276">
    <property type="component" value="Chromosome 1_1"/>
</dbReference>